<dbReference type="InterPro" id="IPR037351">
    <property type="entry name" value="Murr1"/>
</dbReference>
<dbReference type="GO" id="GO:0055070">
    <property type="term" value="P:copper ion homeostasis"/>
    <property type="evidence" value="ECO:0007669"/>
    <property type="project" value="InterPro"/>
</dbReference>
<dbReference type="CTD" id="150684"/>
<organism evidence="4 5">
    <name type="scientific">Betta splendens</name>
    <name type="common">Siamese fighting fish</name>
    <dbReference type="NCBI Taxonomy" id="158456"/>
    <lineage>
        <taxon>Eukaryota</taxon>
        <taxon>Metazoa</taxon>
        <taxon>Chordata</taxon>
        <taxon>Craniata</taxon>
        <taxon>Vertebrata</taxon>
        <taxon>Euteleostomi</taxon>
        <taxon>Actinopterygii</taxon>
        <taxon>Neopterygii</taxon>
        <taxon>Teleostei</taxon>
        <taxon>Neoteleostei</taxon>
        <taxon>Acanthomorphata</taxon>
        <taxon>Anabantaria</taxon>
        <taxon>Anabantiformes</taxon>
        <taxon>Anabantoidei</taxon>
        <taxon>Osphronemidae</taxon>
        <taxon>Betta</taxon>
    </lineage>
</organism>
<dbReference type="Pfam" id="PF17221">
    <property type="entry name" value="COMMD1_N"/>
    <property type="match status" value="1"/>
</dbReference>
<comment type="similarity">
    <text evidence="2">Belongs to the COMM domain-containing protein 1 family.</text>
</comment>
<reference evidence="5" key="1">
    <citation type="submission" date="2025-08" db="UniProtKB">
        <authorList>
            <consortium name="RefSeq"/>
        </authorList>
    </citation>
    <scope>IDENTIFICATION</scope>
</reference>
<feature type="domain" description="COMM" evidence="3">
    <location>
        <begin position="118"/>
        <end position="187"/>
    </location>
</feature>
<dbReference type="KEGG" id="bspl:114860148"/>
<dbReference type="PANTHER" id="PTHR21199:SF1">
    <property type="entry name" value="COMM DOMAIN-CONTAINING PROTEIN 1"/>
    <property type="match status" value="1"/>
</dbReference>
<dbReference type="PANTHER" id="PTHR21199">
    <property type="entry name" value="COMM DOMAIN-CONTAINING PROTEIN 1"/>
    <property type="match status" value="1"/>
</dbReference>
<evidence type="ECO:0000313" key="4">
    <source>
        <dbReference type="Proteomes" id="UP000515150"/>
    </source>
</evidence>
<dbReference type="RefSeq" id="XP_029014356.1">
    <property type="nucleotide sequence ID" value="XM_029158523.3"/>
</dbReference>
<dbReference type="GO" id="GO:0031398">
    <property type="term" value="P:positive regulation of protein ubiquitination"/>
    <property type="evidence" value="ECO:0007669"/>
    <property type="project" value="TreeGrafter"/>
</dbReference>
<dbReference type="OrthoDB" id="10251426at2759"/>
<evidence type="ECO:0000259" key="3">
    <source>
        <dbReference type="PROSITE" id="PS51269"/>
    </source>
</evidence>
<gene>
    <name evidence="5" type="primary">commd1</name>
</gene>
<dbReference type="Pfam" id="PF07258">
    <property type="entry name" value="COMM_domain"/>
    <property type="match status" value="1"/>
</dbReference>
<dbReference type="GO" id="GO:1902306">
    <property type="term" value="P:negative regulation of sodium ion transmembrane transport"/>
    <property type="evidence" value="ECO:0007669"/>
    <property type="project" value="TreeGrafter"/>
</dbReference>
<dbReference type="CDD" id="cd04749">
    <property type="entry name" value="Commd1_MURR1"/>
    <property type="match status" value="1"/>
</dbReference>
<evidence type="ECO:0000256" key="1">
    <source>
        <dbReference type="ARBA" id="ARBA00016551"/>
    </source>
</evidence>
<dbReference type="Proteomes" id="UP000515150">
    <property type="component" value="Chromosome 1"/>
</dbReference>
<dbReference type="GeneID" id="114860148"/>
<sequence length="190" mass="21154">MADVEASKSLSGLLNGIAQKVYYDNREITEQLLKRELFPELPQDEFTALHDKMASLLKSVASADMDPVQLEAFLTAQTKKHGGGGVSAEQAAALSRFWKSHRTRVRESLLAQSRWEPALRGLCWRVDLQTAARQGDVSHSGPVALMELELGRAGQESEFLCLEMDEASINQVLKKMADIQQSADRFVHRT</sequence>
<evidence type="ECO:0000313" key="5">
    <source>
        <dbReference type="RefSeq" id="XP_029014356.1"/>
    </source>
</evidence>
<proteinExistence type="inferred from homology"/>
<dbReference type="InParanoid" id="A0A6P7N4L0"/>
<keyword evidence="4" id="KW-1185">Reference proteome</keyword>
<dbReference type="AlphaFoldDB" id="A0A6P7N4L0"/>
<dbReference type="InterPro" id="IPR033776">
    <property type="entry name" value="COMMD1_N"/>
</dbReference>
<dbReference type="GO" id="GO:0032434">
    <property type="term" value="P:regulation of proteasomal ubiquitin-dependent protein catabolic process"/>
    <property type="evidence" value="ECO:0007669"/>
    <property type="project" value="TreeGrafter"/>
</dbReference>
<name>A0A6P7N4L0_BETSP</name>
<evidence type="ECO:0000256" key="2">
    <source>
        <dbReference type="ARBA" id="ARBA00093455"/>
    </source>
</evidence>
<dbReference type="GO" id="GO:2000009">
    <property type="term" value="P:negative regulation of protein localization to cell surface"/>
    <property type="evidence" value="ECO:0007669"/>
    <property type="project" value="TreeGrafter"/>
</dbReference>
<protein>
    <recommendedName>
        <fullName evidence="1">COMM domain-containing protein 1</fullName>
    </recommendedName>
</protein>
<dbReference type="FunCoup" id="A0A6P7N4L0">
    <property type="interactions" value="1349"/>
</dbReference>
<accession>A0A6P7N4L0</accession>
<dbReference type="PROSITE" id="PS51269">
    <property type="entry name" value="COMM"/>
    <property type="match status" value="1"/>
</dbReference>
<dbReference type="InterPro" id="IPR017920">
    <property type="entry name" value="COMM"/>
</dbReference>
<dbReference type="GO" id="GO:0005768">
    <property type="term" value="C:endosome"/>
    <property type="evidence" value="ECO:0007669"/>
    <property type="project" value="TreeGrafter"/>
</dbReference>